<accession>A0A4Y1R231</accession>
<gene>
    <name evidence="2" type="ORF">Prudu_007484</name>
</gene>
<organism evidence="2">
    <name type="scientific">Prunus dulcis</name>
    <name type="common">Almond</name>
    <name type="synonym">Amygdalus dulcis</name>
    <dbReference type="NCBI Taxonomy" id="3755"/>
    <lineage>
        <taxon>Eukaryota</taxon>
        <taxon>Viridiplantae</taxon>
        <taxon>Streptophyta</taxon>
        <taxon>Embryophyta</taxon>
        <taxon>Tracheophyta</taxon>
        <taxon>Spermatophyta</taxon>
        <taxon>Magnoliopsida</taxon>
        <taxon>eudicotyledons</taxon>
        <taxon>Gunneridae</taxon>
        <taxon>Pentapetalae</taxon>
        <taxon>rosids</taxon>
        <taxon>fabids</taxon>
        <taxon>Rosales</taxon>
        <taxon>Rosaceae</taxon>
        <taxon>Amygdaloideae</taxon>
        <taxon>Amygdaleae</taxon>
        <taxon>Prunus</taxon>
    </lineage>
</organism>
<dbReference type="AlphaFoldDB" id="A0A4Y1R231"/>
<proteinExistence type="predicted"/>
<reference evidence="2" key="1">
    <citation type="journal article" date="2019" name="Science">
        <title>Mutation of a bHLH transcription factor allowed almond domestication.</title>
        <authorList>
            <person name="Sanchez-Perez R."/>
            <person name="Pavan S."/>
            <person name="Mazzeo R."/>
            <person name="Moldovan C."/>
            <person name="Aiese Cigliano R."/>
            <person name="Del Cueto J."/>
            <person name="Ricciardi F."/>
            <person name="Lotti C."/>
            <person name="Ricciardi L."/>
            <person name="Dicenta F."/>
            <person name="Lopez-Marques R.L."/>
            <person name="Lindberg Moller B."/>
        </authorList>
    </citation>
    <scope>NUCLEOTIDE SEQUENCE</scope>
</reference>
<evidence type="ECO:0000256" key="1">
    <source>
        <dbReference type="SAM" id="MobiDB-lite"/>
    </source>
</evidence>
<sequence>SAARGVRRHGVEPNRSRNEEDMLLPSPPAATLPRPSSLPDVSPAASLGADLRDRCQTNQHTAADISRPTSAAAVVGIGRNPPWKPTVRPNATRTFSSKFSLVSPPNRSSKAPGVRLIHRRDPRGPASSDHLYHHSTIRRRIF</sequence>
<name>A0A4Y1R231_PRUDU</name>
<protein>
    <submittedName>
        <fullName evidence="2">Uncharacterized protein</fullName>
    </submittedName>
</protein>
<evidence type="ECO:0000313" key="2">
    <source>
        <dbReference type="EMBL" id="BBG98154.1"/>
    </source>
</evidence>
<feature type="region of interest" description="Disordered" evidence="1">
    <location>
        <begin position="1"/>
        <end position="51"/>
    </location>
</feature>
<feature type="compositionally biased region" description="Basic and acidic residues" evidence="1">
    <location>
        <begin position="9"/>
        <end position="20"/>
    </location>
</feature>
<dbReference type="EMBL" id="AP019298">
    <property type="protein sequence ID" value="BBG98154.1"/>
    <property type="molecule type" value="Genomic_DNA"/>
</dbReference>
<feature type="non-terminal residue" evidence="2">
    <location>
        <position position="1"/>
    </location>
</feature>